<sequence>MDLYSTENVADTLARHAEAITDSHSGPEHKKSYPSQVSPPVIQRSAVLKALQEDEIKGRYYTDGPPTPPMHKKQPPSPPPKPKPPLRDQVLHSATGAHISTPLHHNVVYSAYMPEGSSSQFTQQDNKTAPYQQRQQFYKPTQPYTPSTHNDTVFPGKKADDYYQQRAAQPVRVPLSYQQKYTTPRAFQPTYQQPATAGDQPSYKHTTSATVKFQQPSTPAQITHVSQPSYQQPTSPKLTAPVAQPTYQQPARASDQPSYQHKTTTSINLKFQQPSTPPPQITRVNQPTHGQPTSPKVTTPVAQPKYQQKTLGIAQHSYQRQTPIATSTQTKETSKMASPLSEIERNQRHFQGKIPQTPPPAPTSQQIRQEIKLTPSPTLLSHKSKTSEGIWPPKNSTARELPRTGFLPGWVQESSEGKKLTWPPLKSGESGDEIGGRIIPVSPPRGGAVPNSWHTQPLTPPCRTPPFTGGPPAMGRRKNDIIWPPPQPQEITTKTSSNRPLKKDQCFEDYIFHHASVTIPPTYRPPPGTHHIQPTNA</sequence>
<feature type="region of interest" description="Disordered" evidence="1">
    <location>
        <begin position="378"/>
        <end position="437"/>
    </location>
</feature>
<feature type="region of interest" description="Disordered" evidence="1">
    <location>
        <begin position="138"/>
        <end position="157"/>
    </location>
</feature>
<feature type="region of interest" description="Disordered" evidence="1">
    <location>
        <begin position="184"/>
        <end position="302"/>
    </location>
</feature>
<feature type="compositionally biased region" description="Polar residues" evidence="1">
    <location>
        <begin position="203"/>
        <end position="237"/>
    </location>
</feature>
<feature type="compositionally biased region" description="Polar residues" evidence="1">
    <location>
        <begin position="245"/>
        <end position="274"/>
    </location>
</feature>
<reference evidence="3" key="1">
    <citation type="submission" date="2025-08" db="UniProtKB">
        <authorList>
            <consortium name="RefSeq"/>
        </authorList>
    </citation>
    <scope>IDENTIFICATION</scope>
    <source>
        <tissue evidence="3">Muscle</tissue>
    </source>
</reference>
<feature type="compositionally biased region" description="Pro residues" evidence="1">
    <location>
        <begin position="65"/>
        <end position="83"/>
    </location>
</feature>
<feature type="compositionally biased region" description="Basic and acidic residues" evidence="1">
    <location>
        <begin position="15"/>
        <end position="31"/>
    </location>
</feature>
<gene>
    <name evidence="3" type="primary">LOC106463993</name>
</gene>
<keyword evidence="2" id="KW-1185">Reference proteome</keyword>
<feature type="compositionally biased region" description="Polar residues" evidence="1">
    <location>
        <begin position="282"/>
        <end position="302"/>
    </location>
</feature>
<evidence type="ECO:0000313" key="2">
    <source>
        <dbReference type="Proteomes" id="UP000694941"/>
    </source>
</evidence>
<dbReference type="Proteomes" id="UP000694941">
    <property type="component" value="Unplaced"/>
</dbReference>
<name>A0ABM1BD31_LIMPO</name>
<evidence type="ECO:0000256" key="1">
    <source>
        <dbReference type="SAM" id="MobiDB-lite"/>
    </source>
</evidence>
<dbReference type="RefSeq" id="XP_013779550.1">
    <property type="nucleotide sequence ID" value="XM_013924096.2"/>
</dbReference>
<feature type="region of interest" description="Disordered" evidence="1">
    <location>
        <begin position="15"/>
        <end position="102"/>
    </location>
</feature>
<feature type="compositionally biased region" description="Polar residues" evidence="1">
    <location>
        <begin position="138"/>
        <end position="151"/>
    </location>
</feature>
<dbReference type="GeneID" id="106463993"/>
<feature type="compositionally biased region" description="Basic and acidic residues" evidence="1">
    <location>
        <begin position="51"/>
        <end position="60"/>
    </location>
</feature>
<protein>
    <submittedName>
        <fullName evidence="3">Pollen-specific leucine-rich repeat extensin-like protein 2</fullName>
    </submittedName>
</protein>
<proteinExistence type="predicted"/>
<evidence type="ECO:0000313" key="3">
    <source>
        <dbReference type="RefSeq" id="XP_013779550.1"/>
    </source>
</evidence>
<organism evidence="2 3">
    <name type="scientific">Limulus polyphemus</name>
    <name type="common">Atlantic horseshoe crab</name>
    <dbReference type="NCBI Taxonomy" id="6850"/>
    <lineage>
        <taxon>Eukaryota</taxon>
        <taxon>Metazoa</taxon>
        <taxon>Ecdysozoa</taxon>
        <taxon>Arthropoda</taxon>
        <taxon>Chelicerata</taxon>
        <taxon>Merostomata</taxon>
        <taxon>Xiphosura</taxon>
        <taxon>Limulidae</taxon>
        <taxon>Limulus</taxon>
    </lineage>
</organism>
<feature type="region of interest" description="Disordered" evidence="1">
    <location>
        <begin position="518"/>
        <end position="537"/>
    </location>
</feature>
<accession>A0ABM1BD31</accession>